<dbReference type="AlphaFoldDB" id="A0A953N9M0"/>
<reference evidence="2" key="1">
    <citation type="submission" date="2021-07" db="EMBL/GenBank/DDBJ databases">
        <title>New genus and species of the family Alcaligenaceae.</title>
        <authorList>
            <person name="Hahn M.W."/>
        </authorList>
    </citation>
    <scope>NUCLEOTIDE SEQUENCE</scope>
    <source>
        <strain evidence="2">LF4-65</strain>
    </source>
</reference>
<dbReference type="CDD" id="cd13578">
    <property type="entry name" value="PBP2_Bug27"/>
    <property type="match status" value="1"/>
</dbReference>
<dbReference type="RefSeq" id="WP_259661016.1">
    <property type="nucleotide sequence ID" value="NZ_JAHXRI010000006.1"/>
</dbReference>
<dbReference type="Gene3D" id="3.40.190.10">
    <property type="entry name" value="Periplasmic binding protein-like II"/>
    <property type="match status" value="1"/>
</dbReference>
<dbReference type="Pfam" id="PF03401">
    <property type="entry name" value="TctC"/>
    <property type="match status" value="1"/>
</dbReference>
<dbReference type="EMBL" id="JAHXRI010000006">
    <property type="protein sequence ID" value="MBZ1350262.1"/>
    <property type="molecule type" value="Genomic_DNA"/>
</dbReference>
<dbReference type="Gene3D" id="3.40.190.150">
    <property type="entry name" value="Bordetella uptake gene, domain 1"/>
    <property type="match status" value="1"/>
</dbReference>
<name>A0A953N9M0_9BURK</name>
<dbReference type="SUPFAM" id="SSF53850">
    <property type="entry name" value="Periplasmic binding protein-like II"/>
    <property type="match status" value="1"/>
</dbReference>
<evidence type="ECO:0000313" key="2">
    <source>
        <dbReference type="EMBL" id="MBZ1350262.1"/>
    </source>
</evidence>
<dbReference type="InterPro" id="IPR005064">
    <property type="entry name" value="BUG"/>
</dbReference>
<proteinExistence type="inferred from homology"/>
<protein>
    <submittedName>
        <fullName evidence="2">Tripartite tricarboxylate transporter substrate binding protein</fullName>
    </submittedName>
</protein>
<evidence type="ECO:0000313" key="3">
    <source>
        <dbReference type="Proteomes" id="UP000739565"/>
    </source>
</evidence>
<gene>
    <name evidence="2" type="ORF">KZZ10_06345</name>
</gene>
<evidence type="ECO:0000256" key="1">
    <source>
        <dbReference type="ARBA" id="ARBA00006987"/>
    </source>
</evidence>
<sequence length="306" mass="32182">MSAAQTTNTYPNQAIRMVVPYPPGGPTDITARVVAAEMSKTIGQSVVIDNRPGASGMIGSEMVTKSTPDGYTLLANASIHVINPSVYPDMRFDAIKDFTPITQLAQVPLVLVVPANSPIKSVKDLVEYAKANPGKVNFGSAGSASAQHLAGESFKIAAGIQMQHIPYKGSAPALTDLAGGQLQLMFDSMPSATPMINSGKLRAIAVTTTARAKARPDLPTIAESGFPGFDISTWYAYWAPKGTPADIIEKLATSAAQALKNPEVIAKYEAMGAEPVGSTPAQFAAYVESEAKKWNDIVKKSGAKLD</sequence>
<dbReference type="PANTHER" id="PTHR42928:SF5">
    <property type="entry name" value="BLR1237 PROTEIN"/>
    <property type="match status" value="1"/>
</dbReference>
<organism evidence="2 3">
    <name type="scientific">Zwartia hollandica</name>
    <dbReference type="NCBI Taxonomy" id="324606"/>
    <lineage>
        <taxon>Bacteria</taxon>
        <taxon>Pseudomonadati</taxon>
        <taxon>Pseudomonadota</taxon>
        <taxon>Betaproteobacteria</taxon>
        <taxon>Burkholderiales</taxon>
        <taxon>Alcaligenaceae</taxon>
        <taxon>Zwartia</taxon>
    </lineage>
</organism>
<accession>A0A953N9M0</accession>
<dbReference type="InterPro" id="IPR042100">
    <property type="entry name" value="Bug_dom1"/>
</dbReference>
<dbReference type="PANTHER" id="PTHR42928">
    <property type="entry name" value="TRICARBOXYLATE-BINDING PROTEIN"/>
    <property type="match status" value="1"/>
</dbReference>
<dbReference type="Proteomes" id="UP000739565">
    <property type="component" value="Unassembled WGS sequence"/>
</dbReference>
<comment type="caution">
    <text evidence="2">The sequence shown here is derived from an EMBL/GenBank/DDBJ whole genome shotgun (WGS) entry which is preliminary data.</text>
</comment>
<keyword evidence="3" id="KW-1185">Reference proteome</keyword>
<comment type="similarity">
    <text evidence="1">Belongs to the UPF0065 (bug) family.</text>
</comment>
<dbReference type="PIRSF" id="PIRSF017082">
    <property type="entry name" value="YflP"/>
    <property type="match status" value="1"/>
</dbReference>